<dbReference type="Pfam" id="PF05402">
    <property type="entry name" value="PqqD"/>
    <property type="match status" value="1"/>
</dbReference>
<dbReference type="EMBL" id="CAJC01000046">
    <property type="protein sequence ID" value="CCI52058.1"/>
    <property type="molecule type" value="Genomic_DNA"/>
</dbReference>
<organism evidence="1 2">
    <name type="scientific">Nostocoides jenkinsii Ben 74</name>
    <dbReference type="NCBI Taxonomy" id="1193518"/>
    <lineage>
        <taxon>Bacteria</taxon>
        <taxon>Bacillati</taxon>
        <taxon>Actinomycetota</taxon>
        <taxon>Actinomycetes</taxon>
        <taxon>Micrococcales</taxon>
        <taxon>Intrasporangiaceae</taxon>
        <taxon>Nostocoides</taxon>
    </lineage>
</organism>
<evidence type="ECO:0000313" key="1">
    <source>
        <dbReference type="EMBL" id="CCI52058.1"/>
    </source>
</evidence>
<name>A0A077MBL7_9MICO</name>
<accession>A0A077MBL7</accession>
<keyword evidence="2" id="KW-1185">Reference proteome</keyword>
<dbReference type="Gene3D" id="1.10.10.1150">
    <property type="entry name" value="Coenzyme PQQ synthesis protein D (PqqD)"/>
    <property type="match status" value="1"/>
</dbReference>
<proteinExistence type="predicted"/>
<dbReference type="InterPro" id="IPR008792">
    <property type="entry name" value="PQQD"/>
</dbReference>
<protein>
    <recommendedName>
        <fullName evidence="3">Coenzyme PQQ synthesis protein D (PqqD)</fullName>
    </recommendedName>
</protein>
<dbReference type="Proteomes" id="UP000035720">
    <property type="component" value="Unassembled WGS sequence"/>
</dbReference>
<dbReference type="InterPro" id="IPR041881">
    <property type="entry name" value="PqqD_sf"/>
</dbReference>
<comment type="caution">
    <text evidence="1">The sequence shown here is derived from an EMBL/GenBank/DDBJ whole genome shotgun (WGS) entry which is preliminary data.</text>
</comment>
<dbReference type="RefSeq" id="WP_048544544.1">
    <property type="nucleotide sequence ID" value="NZ_HF571038.1"/>
</dbReference>
<reference evidence="1 2" key="1">
    <citation type="journal article" date="2013" name="ISME J.">
        <title>A metabolic model for members of the genus Tetrasphaera involved in enhanced biological phosphorus removal.</title>
        <authorList>
            <person name="Kristiansen R."/>
            <person name="Nguyen H.T.T."/>
            <person name="Saunders A.M."/>
            <person name="Nielsen J.L."/>
            <person name="Wimmer R."/>
            <person name="Le V.Q."/>
            <person name="McIlroy S.J."/>
            <person name="Petrovski S."/>
            <person name="Seviour R.J."/>
            <person name="Calteau A."/>
            <person name="Nielsen K.L."/>
            <person name="Nielsen P.H."/>
        </authorList>
    </citation>
    <scope>NUCLEOTIDE SEQUENCE [LARGE SCALE GENOMIC DNA]</scope>
    <source>
        <strain evidence="1 2">Ben 74</strain>
    </source>
</reference>
<dbReference type="STRING" id="1193518.BN13_140050"/>
<evidence type="ECO:0008006" key="3">
    <source>
        <dbReference type="Google" id="ProtNLM"/>
    </source>
</evidence>
<sequence length="98" mass="10583">MTSTRSSVSWCPAPGLLSTRVDGRLTILAPTADQPLALDDSAAMILELSSGRSLEEIVDTLLEMFDVSEDVLRHDVDRVVEVLARYGVLVPSAKEAGR</sequence>
<evidence type="ECO:0000313" key="2">
    <source>
        <dbReference type="Proteomes" id="UP000035720"/>
    </source>
</evidence>
<dbReference type="AlphaFoldDB" id="A0A077MBL7"/>
<gene>
    <name evidence="1" type="ORF">BN13_140050</name>
</gene>